<evidence type="ECO:0000256" key="5">
    <source>
        <dbReference type="ARBA" id="ARBA00022989"/>
    </source>
</evidence>
<gene>
    <name evidence="10" type="ORF">OF122_18600</name>
</gene>
<evidence type="ECO:0000313" key="10">
    <source>
        <dbReference type="EMBL" id="UYQ72018.1"/>
    </source>
</evidence>
<dbReference type="Pfam" id="PF04239">
    <property type="entry name" value="DUF421"/>
    <property type="match status" value="1"/>
</dbReference>
<accession>A0ABY6IN35</accession>
<keyword evidence="11" id="KW-1185">Reference proteome</keyword>
<dbReference type="PANTHER" id="PTHR34582:SF6">
    <property type="entry name" value="UPF0702 TRANSMEMBRANE PROTEIN YCAP"/>
    <property type="match status" value="1"/>
</dbReference>
<evidence type="ECO:0000256" key="3">
    <source>
        <dbReference type="ARBA" id="ARBA00022475"/>
    </source>
</evidence>
<proteinExistence type="inferred from homology"/>
<dbReference type="PANTHER" id="PTHR34582">
    <property type="entry name" value="UPF0702 TRANSMEMBRANE PROTEIN YCAP"/>
    <property type="match status" value="1"/>
</dbReference>
<evidence type="ECO:0000256" key="6">
    <source>
        <dbReference type="ARBA" id="ARBA00023136"/>
    </source>
</evidence>
<keyword evidence="3" id="KW-1003">Cell membrane</keyword>
<feature type="domain" description="YetF-like N-terminal transmembrane" evidence="9">
    <location>
        <begin position="17"/>
        <end position="82"/>
    </location>
</feature>
<dbReference type="Proteomes" id="UP001163882">
    <property type="component" value="Chromosome"/>
</dbReference>
<dbReference type="InterPro" id="IPR023090">
    <property type="entry name" value="UPF0702_alpha/beta_dom_sf"/>
</dbReference>
<keyword evidence="4 7" id="KW-0812">Transmembrane</keyword>
<dbReference type="InterPro" id="IPR007353">
    <property type="entry name" value="DUF421"/>
</dbReference>
<evidence type="ECO:0000256" key="1">
    <source>
        <dbReference type="ARBA" id="ARBA00004651"/>
    </source>
</evidence>
<sequence>MFFDGWDDLVRLVVIGVLSYVGLVVILRATGKRTLSKMNAFDLVITVALGSTLSSALLSQDVSLSEGLLAFVLLCALQYGVTFLSVRSDAVQGFVKAEPSLLYFKGRYLDRHLKRERVTREEILAAMRASGAGSLGDVEAVVLETDGSFSVVRTLGDDKGAMDTVEGMAEQSGA</sequence>
<feature type="transmembrane region" description="Helical" evidence="7">
    <location>
        <begin position="12"/>
        <end position="31"/>
    </location>
</feature>
<evidence type="ECO:0000259" key="9">
    <source>
        <dbReference type="Pfam" id="PF20730"/>
    </source>
</evidence>
<evidence type="ECO:0000259" key="8">
    <source>
        <dbReference type="Pfam" id="PF04239"/>
    </source>
</evidence>
<evidence type="ECO:0000256" key="4">
    <source>
        <dbReference type="ARBA" id="ARBA00022692"/>
    </source>
</evidence>
<dbReference type="RefSeq" id="WP_264225663.1">
    <property type="nucleotide sequence ID" value="NZ_CP107716.1"/>
</dbReference>
<dbReference type="Pfam" id="PF20730">
    <property type="entry name" value="YetF_N"/>
    <property type="match status" value="1"/>
</dbReference>
<name>A0ABY6IN35_9HYPH</name>
<keyword evidence="5 7" id="KW-1133">Transmembrane helix</keyword>
<comment type="similarity">
    <text evidence="2">Belongs to the UPF0702 family.</text>
</comment>
<feature type="domain" description="YetF C-terminal" evidence="8">
    <location>
        <begin position="87"/>
        <end position="154"/>
    </location>
</feature>
<dbReference type="Gene3D" id="3.30.240.20">
    <property type="entry name" value="bsu07140 like domains"/>
    <property type="match status" value="1"/>
</dbReference>
<feature type="transmembrane region" description="Helical" evidence="7">
    <location>
        <begin position="68"/>
        <end position="86"/>
    </location>
</feature>
<dbReference type="InterPro" id="IPR048454">
    <property type="entry name" value="YetF_N"/>
</dbReference>
<dbReference type="EMBL" id="CP107716">
    <property type="protein sequence ID" value="UYQ72018.1"/>
    <property type="molecule type" value="Genomic_DNA"/>
</dbReference>
<protein>
    <submittedName>
        <fullName evidence="10">DUF421 domain-containing protein</fullName>
    </submittedName>
</protein>
<organism evidence="10 11">
    <name type="scientific">Pelagibacterium flavum</name>
    <dbReference type="NCBI Taxonomy" id="2984530"/>
    <lineage>
        <taxon>Bacteria</taxon>
        <taxon>Pseudomonadati</taxon>
        <taxon>Pseudomonadota</taxon>
        <taxon>Alphaproteobacteria</taxon>
        <taxon>Hyphomicrobiales</taxon>
        <taxon>Devosiaceae</taxon>
        <taxon>Pelagibacterium</taxon>
    </lineage>
</organism>
<reference evidence="10" key="1">
    <citation type="submission" date="2022-10" db="EMBL/GenBank/DDBJ databases">
        <title>YIM 151497 complete genome.</title>
        <authorList>
            <person name="Chen X."/>
        </authorList>
    </citation>
    <scope>NUCLEOTIDE SEQUENCE</scope>
    <source>
        <strain evidence="10">YIM 151497</strain>
    </source>
</reference>
<evidence type="ECO:0000256" key="7">
    <source>
        <dbReference type="SAM" id="Phobius"/>
    </source>
</evidence>
<keyword evidence="6 7" id="KW-0472">Membrane</keyword>
<evidence type="ECO:0000256" key="2">
    <source>
        <dbReference type="ARBA" id="ARBA00006448"/>
    </source>
</evidence>
<comment type="subcellular location">
    <subcellularLocation>
        <location evidence="1">Cell membrane</location>
        <topology evidence="1">Multi-pass membrane protein</topology>
    </subcellularLocation>
</comment>
<evidence type="ECO:0000313" key="11">
    <source>
        <dbReference type="Proteomes" id="UP001163882"/>
    </source>
</evidence>
<feature type="transmembrane region" description="Helical" evidence="7">
    <location>
        <begin position="43"/>
        <end position="62"/>
    </location>
</feature>